<dbReference type="SUPFAM" id="SSF48264">
    <property type="entry name" value="Cytochrome P450"/>
    <property type="match status" value="1"/>
</dbReference>
<keyword evidence="5" id="KW-0503">Monooxygenase</keyword>
<dbReference type="InterPro" id="IPR036396">
    <property type="entry name" value="Cyt_P450_sf"/>
</dbReference>
<dbReference type="Gene3D" id="1.10.630.10">
    <property type="entry name" value="Cytochrome P450"/>
    <property type="match status" value="1"/>
</dbReference>
<evidence type="ECO:0000256" key="1">
    <source>
        <dbReference type="ARBA" id="ARBA00010617"/>
    </source>
</evidence>
<dbReference type="InterPro" id="IPR050364">
    <property type="entry name" value="Cytochrome_P450_fung"/>
</dbReference>
<dbReference type="InterPro" id="IPR002401">
    <property type="entry name" value="Cyt_P450_E_grp-I"/>
</dbReference>
<dbReference type="Proteomes" id="UP001446871">
    <property type="component" value="Unassembled WGS sequence"/>
</dbReference>
<comment type="caution">
    <text evidence="7">The sequence shown here is derived from an EMBL/GenBank/DDBJ whole genome shotgun (WGS) entry which is preliminary data.</text>
</comment>
<feature type="signal peptide" evidence="6">
    <location>
        <begin position="1"/>
        <end position="24"/>
    </location>
</feature>
<dbReference type="InterPro" id="IPR001128">
    <property type="entry name" value="Cyt_P450"/>
</dbReference>
<accession>A0ABR1U218</accession>
<keyword evidence="3" id="KW-0560">Oxidoreductase</keyword>
<keyword evidence="4" id="KW-0408">Iron</keyword>
<dbReference type="PANTHER" id="PTHR46300">
    <property type="entry name" value="P450, PUTATIVE (EUROFUNG)-RELATED-RELATED"/>
    <property type="match status" value="1"/>
</dbReference>
<evidence type="ECO:0000256" key="5">
    <source>
        <dbReference type="ARBA" id="ARBA00023033"/>
    </source>
</evidence>
<sequence>MEYHLYSIAIASFILVALLQSWRSSKKAAKLPPGPRALPLIGNLHQIPAQKRWLQFQRWAQKYGPIFTVYMGSKPVIVLTSPETVKDLLDKRGHIYSSRPISYISDISSGGLHFAGMQYNDTWKMCHRVFANHLNTKAAKRYYPYLELENQQLLHSLLETPGDFREHISRYAYSFTSQVVFGFRTPRSSDPNLVRLHECFAEWSALEGQTMTTLADIYPVLQYLPDVLFPTRRHAQASFKKQLSIFLEHWNDAKARILGETVCPCFAQDLLRAQEKEGFSDELAAFICGILLTAGSDTVAAELSAFVQAMVLFPQVQERAQEELDRVCGDRLPTKDDAASLPYVHACIKETCRWMPMPVMGIPHATTQDDEYKGYHIPKGAMVFLNVWGIHMDPARHPNPRDFDPSRYLHDSKSMRESMLSPDPNERDHYVFGAGRRMCQGVDLAENSLFLSISRILWAFTIGKASDPSGGGDITPDPEALVGGLAVAPAPFPARVVPRSEQRVRTVRAGWDLAQAALRPGNQQWRVIQFQDLGMKRPQIWADESEWLRMSDVMMIAT</sequence>
<keyword evidence="6" id="KW-0732">Signal</keyword>
<reference evidence="7 8" key="1">
    <citation type="submission" date="2023-01" db="EMBL/GenBank/DDBJ databases">
        <title>Analysis of 21 Apiospora genomes using comparative genomics revels a genus with tremendous synthesis potential of carbohydrate active enzymes and secondary metabolites.</title>
        <authorList>
            <person name="Sorensen T."/>
        </authorList>
    </citation>
    <scope>NUCLEOTIDE SEQUENCE [LARGE SCALE GENOMIC DNA]</scope>
    <source>
        <strain evidence="7 8">CBS 83171</strain>
    </source>
</reference>
<evidence type="ECO:0000256" key="3">
    <source>
        <dbReference type="ARBA" id="ARBA00023002"/>
    </source>
</evidence>
<dbReference type="EMBL" id="JAQQWM010000008">
    <property type="protein sequence ID" value="KAK8052949.1"/>
    <property type="molecule type" value="Genomic_DNA"/>
</dbReference>
<dbReference type="Pfam" id="PF00067">
    <property type="entry name" value="p450"/>
    <property type="match status" value="1"/>
</dbReference>
<keyword evidence="2" id="KW-0479">Metal-binding</keyword>
<evidence type="ECO:0000256" key="2">
    <source>
        <dbReference type="ARBA" id="ARBA00022723"/>
    </source>
</evidence>
<dbReference type="PRINTS" id="PR00463">
    <property type="entry name" value="EP450I"/>
</dbReference>
<evidence type="ECO:0008006" key="9">
    <source>
        <dbReference type="Google" id="ProtNLM"/>
    </source>
</evidence>
<evidence type="ECO:0000313" key="8">
    <source>
        <dbReference type="Proteomes" id="UP001446871"/>
    </source>
</evidence>
<evidence type="ECO:0000256" key="6">
    <source>
        <dbReference type="SAM" id="SignalP"/>
    </source>
</evidence>
<name>A0ABR1U218_9PEZI</name>
<dbReference type="PRINTS" id="PR00385">
    <property type="entry name" value="P450"/>
</dbReference>
<proteinExistence type="inferred from homology"/>
<feature type="chain" id="PRO_5046621429" description="Cytochrome P450" evidence="6">
    <location>
        <begin position="25"/>
        <end position="558"/>
    </location>
</feature>
<organism evidence="7 8">
    <name type="scientific">Apiospora saccharicola</name>
    <dbReference type="NCBI Taxonomy" id="335842"/>
    <lineage>
        <taxon>Eukaryota</taxon>
        <taxon>Fungi</taxon>
        <taxon>Dikarya</taxon>
        <taxon>Ascomycota</taxon>
        <taxon>Pezizomycotina</taxon>
        <taxon>Sordariomycetes</taxon>
        <taxon>Xylariomycetidae</taxon>
        <taxon>Amphisphaeriales</taxon>
        <taxon>Apiosporaceae</taxon>
        <taxon>Apiospora</taxon>
    </lineage>
</organism>
<comment type="similarity">
    <text evidence="1">Belongs to the cytochrome P450 family.</text>
</comment>
<protein>
    <recommendedName>
        <fullName evidence="9">Cytochrome P450</fullName>
    </recommendedName>
</protein>
<dbReference type="PANTHER" id="PTHR46300:SF2">
    <property type="entry name" value="CYTOCHROME P450 MONOOXYGENASE ALNH-RELATED"/>
    <property type="match status" value="1"/>
</dbReference>
<keyword evidence="8" id="KW-1185">Reference proteome</keyword>
<evidence type="ECO:0000256" key="4">
    <source>
        <dbReference type="ARBA" id="ARBA00023004"/>
    </source>
</evidence>
<dbReference type="CDD" id="cd11065">
    <property type="entry name" value="CYP64-like"/>
    <property type="match status" value="1"/>
</dbReference>
<gene>
    <name evidence="7" type="ORF">PG996_012250</name>
</gene>
<evidence type="ECO:0000313" key="7">
    <source>
        <dbReference type="EMBL" id="KAK8052949.1"/>
    </source>
</evidence>